<name>A0ABW1EAF2_9BACT</name>
<feature type="transmembrane region" description="Helical" evidence="1">
    <location>
        <begin position="230"/>
        <end position="246"/>
    </location>
</feature>
<evidence type="ECO:0000256" key="1">
    <source>
        <dbReference type="SAM" id="Phobius"/>
    </source>
</evidence>
<dbReference type="Proteomes" id="UP001596091">
    <property type="component" value="Unassembled WGS sequence"/>
</dbReference>
<feature type="transmembrane region" description="Helical" evidence="1">
    <location>
        <begin position="61"/>
        <end position="82"/>
    </location>
</feature>
<dbReference type="EMBL" id="JBHSPH010000001">
    <property type="protein sequence ID" value="MFC5861311.1"/>
    <property type="molecule type" value="Genomic_DNA"/>
</dbReference>
<feature type="transmembrane region" description="Helical" evidence="1">
    <location>
        <begin position="143"/>
        <end position="167"/>
    </location>
</feature>
<feature type="transmembrane region" description="Helical" evidence="1">
    <location>
        <begin position="103"/>
        <end position="123"/>
    </location>
</feature>
<reference evidence="3" key="1">
    <citation type="journal article" date="2019" name="Int. J. Syst. Evol. Microbiol.">
        <title>The Global Catalogue of Microorganisms (GCM) 10K type strain sequencing project: providing services to taxonomists for standard genome sequencing and annotation.</title>
        <authorList>
            <consortium name="The Broad Institute Genomics Platform"/>
            <consortium name="The Broad Institute Genome Sequencing Center for Infectious Disease"/>
            <person name="Wu L."/>
            <person name="Ma J."/>
        </authorList>
    </citation>
    <scope>NUCLEOTIDE SEQUENCE [LARGE SCALE GENOMIC DNA]</scope>
    <source>
        <strain evidence="3">JCM 4087</strain>
    </source>
</reference>
<keyword evidence="1" id="KW-0812">Transmembrane</keyword>
<protein>
    <submittedName>
        <fullName evidence="2">Uncharacterized protein</fullName>
    </submittedName>
</protein>
<keyword evidence="3" id="KW-1185">Reference proteome</keyword>
<accession>A0ABW1EAF2</accession>
<dbReference type="RefSeq" id="WP_263333958.1">
    <property type="nucleotide sequence ID" value="NZ_JAGSYH010000002.1"/>
</dbReference>
<feature type="transmembrane region" description="Helical" evidence="1">
    <location>
        <begin position="6"/>
        <end position="26"/>
    </location>
</feature>
<comment type="caution">
    <text evidence="2">The sequence shown here is derived from an EMBL/GenBank/DDBJ whole genome shotgun (WGS) entry which is preliminary data.</text>
</comment>
<feature type="transmembrane region" description="Helical" evidence="1">
    <location>
        <begin position="33"/>
        <end position="49"/>
    </location>
</feature>
<gene>
    <name evidence="2" type="ORF">ACFPT7_03310</name>
</gene>
<organism evidence="2 3">
    <name type="scientific">Acidicapsa dinghuensis</name>
    <dbReference type="NCBI Taxonomy" id="2218256"/>
    <lineage>
        <taxon>Bacteria</taxon>
        <taxon>Pseudomonadati</taxon>
        <taxon>Acidobacteriota</taxon>
        <taxon>Terriglobia</taxon>
        <taxon>Terriglobales</taxon>
        <taxon>Acidobacteriaceae</taxon>
        <taxon>Acidicapsa</taxon>
    </lineage>
</organism>
<keyword evidence="1" id="KW-1133">Transmembrane helix</keyword>
<sequence>MHWNIQQILWALVLASHLVLMIVLLGRERIRRFPWFTAYIVLSAVRLIADHLLHGKLTTVAFYWQSYTGSILEAILGVLVLIELCRHVFSSGRTGKILKGKGWIGGILVTVPIALAVAALWNMGITWTAMKSDPEHLPLYIDLYVALKSQLFIAALTVEVGVFLQFFGRRFGAKWRSHDRQIVLGLSTMSIALLAVQATTDIIKHHVHLTSRDQYEHIVRIFENLDNARFAVWLLALIWWIVWLWRDDPDAPPAAEMADVPVLVGPPSLDVRLQEPDEPVTHD</sequence>
<proteinExistence type="predicted"/>
<evidence type="ECO:0000313" key="2">
    <source>
        <dbReference type="EMBL" id="MFC5861311.1"/>
    </source>
</evidence>
<evidence type="ECO:0000313" key="3">
    <source>
        <dbReference type="Proteomes" id="UP001596091"/>
    </source>
</evidence>
<keyword evidence="1" id="KW-0472">Membrane</keyword>